<feature type="chain" id="PRO_5044964720" description="Carboxylic ester hydrolase" evidence="4">
    <location>
        <begin position="31"/>
        <end position="531"/>
    </location>
</feature>
<dbReference type="GO" id="GO:0016787">
    <property type="term" value="F:hydrolase activity"/>
    <property type="evidence" value="ECO:0007669"/>
    <property type="project" value="UniProtKB-KW"/>
</dbReference>
<dbReference type="Gene3D" id="3.40.50.1820">
    <property type="entry name" value="alpha/beta hydrolase"/>
    <property type="match status" value="1"/>
</dbReference>
<evidence type="ECO:0000256" key="3">
    <source>
        <dbReference type="ARBA" id="ARBA00022801"/>
    </source>
</evidence>
<comment type="similarity">
    <text evidence="1 4">Belongs to the type-B carboxylesterase/lipase family.</text>
</comment>
<name>A0ABS4TU88_9PSEU</name>
<keyword evidence="4" id="KW-0732">Signal</keyword>
<accession>A0ABS4TU88</accession>
<proteinExistence type="inferred from homology"/>
<evidence type="ECO:0000256" key="4">
    <source>
        <dbReference type="RuleBase" id="RU361235"/>
    </source>
</evidence>
<dbReference type="EMBL" id="JAGINW010000001">
    <property type="protein sequence ID" value="MBP2327976.1"/>
    <property type="molecule type" value="Genomic_DNA"/>
</dbReference>
<keyword evidence="3 4" id="KW-0378">Hydrolase</keyword>
<dbReference type="PANTHER" id="PTHR11559">
    <property type="entry name" value="CARBOXYLESTERASE"/>
    <property type="match status" value="1"/>
</dbReference>
<evidence type="ECO:0000256" key="1">
    <source>
        <dbReference type="ARBA" id="ARBA00005964"/>
    </source>
</evidence>
<sequence>MQPGQRHSRRRVAIALAVSMILLAAVQVSASTAWAVIGDEVTVAQGKLRGKVDLDSRQFLNIPYAAPPTGVLRFRPPQSPSSWQGVRDATNQGNVCPQGAPLGTVSEDCLVLNVITPPAVKSKNLPVMVWLHGGAYTLGSGAGYDPKPLVTNGGVIVVSVNYRLGSFGYLALPGLASESGTTGDYGVLDQQAGLRWVRENIAAFGGNPGNVTIFGESAGGHSICMQLISPGAAGLFHKAISQSGGCIDTGLGPAPLNTAYSVGGSFAKEAGCADAASQAACLRGKSMDELIKAQGEAFSLQAQLRWIPTIDGKVIRESTKDALTSGRYNRVPLISGTNKDEGDLFVAFGWHLSKLRRANATELEAEIRARAGAVTPELLATYRPEAPDNADAALSGVITDGGFACPGESVVRSVTSRPGPVVYQYEFADPKPPYSFLDPFMPLDDFHASELFYLFATLQGIPSVLDLRQIQLSRQMIGYWTSFAATGNPNGPGRPNWPAATVSTPSPVQRLTSEGTAPVSTFPAEHHCRLW</sequence>
<dbReference type="InterPro" id="IPR029058">
    <property type="entry name" value="AB_hydrolase_fold"/>
</dbReference>
<dbReference type="InterPro" id="IPR002168">
    <property type="entry name" value="Lipase_GDXG_HIS_AS"/>
</dbReference>
<comment type="caution">
    <text evidence="6">The sequence shown here is derived from an EMBL/GenBank/DDBJ whole genome shotgun (WGS) entry which is preliminary data.</text>
</comment>
<dbReference type="SUPFAM" id="SSF53474">
    <property type="entry name" value="alpha/beta-Hydrolases"/>
    <property type="match status" value="1"/>
</dbReference>
<dbReference type="RefSeq" id="WP_209645062.1">
    <property type="nucleotide sequence ID" value="NZ_JAGINW010000001.1"/>
</dbReference>
<dbReference type="PROSITE" id="PS01173">
    <property type="entry name" value="LIPASE_GDXG_HIS"/>
    <property type="match status" value="1"/>
</dbReference>
<dbReference type="InterPro" id="IPR019826">
    <property type="entry name" value="Carboxylesterase_B_AS"/>
</dbReference>
<dbReference type="EC" id="3.1.1.-" evidence="4"/>
<gene>
    <name evidence="6" type="ORF">JOF56_008361</name>
</gene>
<evidence type="ECO:0000313" key="6">
    <source>
        <dbReference type="EMBL" id="MBP2327976.1"/>
    </source>
</evidence>
<dbReference type="Pfam" id="PF00135">
    <property type="entry name" value="COesterase"/>
    <property type="match status" value="1"/>
</dbReference>
<feature type="signal peptide" evidence="4">
    <location>
        <begin position="1"/>
        <end position="30"/>
    </location>
</feature>
<evidence type="ECO:0000259" key="5">
    <source>
        <dbReference type="Pfam" id="PF00135"/>
    </source>
</evidence>
<reference evidence="6 7" key="1">
    <citation type="submission" date="2021-03" db="EMBL/GenBank/DDBJ databases">
        <title>Sequencing the genomes of 1000 actinobacteria strains.</title>
        <authorList>
            <person name="Klenk H.-P."/>
        </authorList>
    </citation>
    <scope>NUCLEOTIDE SEQUENCE [LARGE SCALE GENOMIC DNA]</scope>
    <source>
        <strain evidence="6 7">DSM 46670</strain>
    </source>
</reference>
<evidence type="ECO:0000313" key="7">
    <source>
        <dbReference type="Proteomes" id="UP001519332"/>
    </source>
</evidence>
<keyword evidence="7" id="KW-1185">Reference proteome</keyword>
<evidence type="ECO:0000256" key="2">
    <source>
        <dbReference type="ARBA" id="ARBA00010515"/>
    </source>
</evidence>
<protein>
    <recommendedName>
        <fullName evidence="4">Carboxylic ester hydrolase</fullName>
        <ecNumber evidence="4">3.1.1.-</ecNumber>
    </recommendedName>
</protein>
<feature type="domain" description="Carboxylesterase type B" evidence="5">
    <location>
        <begin position="40"/>
        <end position="531"/>
    </location>
</feature>
<organism evidence="6 7">
    <name type="scientific">Kibdelosporangium banguiense</name>
    <dbReference type="NCBI Taxonomy" id="1365924"/>
    <lineage>
        <taxon>Bacteria</taxon>
        <taxon>Bacillati</taxon>
        <taxon>Actinomycetota</taxon>
        <taxon>Actinomycetes</taxon>
        <taxon>Pseudonocardiales</taxon>
        <taxon>Pseudonocardiaceae</taxon>
        <taxon>Kibdelosporangium</taxon>
    </lineage>
</organism>
<comment type="similarity">
    <text evidence="2">Belongs to the 'GDXG' lipolytic enzyme family.</text>
</comment>
<dbReference type="Proteomes" id="UP001519332">
    <property type="component" value="Unassembled WGS sequence"/>
</dbReference>
<dbReference type="InterPro" id="IPR050309">
    <property type="entry name" value="Type-B_Carboxylest/Lipase"/>
</dbReference>
<dbReference type="InterPro" id="IPR002018">
    <property type="entry name" value="CarbesteraseB"/>
</dbReference>
<dbReference type="PROSITE" id="PS00122">
    <property type="entry name" value="CARBOXYLESTERASE_B_1"/>
    <property type="match status" value="1"/>
</dbReference>